<dbReference type="GO" id="GO:0005507">
    <property type="term" value="F:copper ion binding"/>
    <property type="evidence" value="ECO:0007669"/>
    <property type="project" value="TreeGrafter"/>
</dbReference>
<accession>A0AAD0QHT7</accession>
<reference evidence="3 5" key="1">
    <citation type="submission" date="2017-10" db="EMBL/GenBank/DDBJ databases">
        <title>Genomics of the genus Arcobacter.</title>
        <authorList>
            <person name="Perez-Cataluna A."/>
            <person name="Figueras M.J."/>
        </authorList>
    </citation>
    <scope>NUCLEOTIDE SEQUENCE [LARGE SCALE GENOMIC DNA]</scope>
    <source>
        <strain evidence="3 5">LMG 25534</strain>
    </source>
</reference>
<dbReference type="Gene3D" id="3.30.70.120">
    <property type="match status" value="1"/>
</dbReference>
<reference evidence="2 4" key="2">
    <citation type="submission" date="2018-07" db="EMBL/GenBank/DDBJ databases">
        <title>Complete genome of the Arcobacter trophiarum type strain LMG 25534.</title>
        <authorList>
            <person name="Miller W.G."/>
            <person name="Yee E."/>
        </authorList>
    </citation>
    <scope>NUCLEOTIDE SEQUENCE [LARGE SCALE GENOMIC DNA]</scope>
    <source>
        <strain evidence="2 4">LMG 25534</strain>
    </source>
</reference>
<dbReference type="PANTHER" id="PTHR23419">
    <property type="entry name" value="DIVALENT CATION TOLERANCE CUTA-RELATED"/>
    <property type="match status" value="1"/>
</dbReference>
<dbReference type="RefSeq" id="WP_115427663.1">
    <property type="nucleotide sequence ID" value="NZ_CP031367.1"/>
</dbReference>
<organism evidence="2 4">
    <name type="scientific">Aliarcobacter trophiarum LMG 25534</name>
    <dbReference type="NCBI Taxonomy" id="1032241"/>
    <lineage>
        <taxon>Bacteria</taxon>
        <taxon>Pseudomonadati</taxon>
        <taxon>Campylobacterota</taxon>
        <taxon>Epsilonproteobacteria</taxon>
        <taxon>Campylobacterales</taxon>
        <taxon>Arcobacteraceae</taxon>
        <taxon>Aliarcobacter</taxon>
    </lineage>
</organism>
<dbReference type="EMBL" id="CP031367">
    <property type="protein sequence ID" value="AXK48118.1"/>
    <property type="molecule type" value="Genomic_DNA"/>
</dbReference>
<dbReference type="AlphaFoldDB" id="A0AAD0QHT7"/>
<evidence type="ECO:0000256" key="1">
    <source>
        <dbReference type="ARBA" id="ARBA00010169"/>
    </source>
</evidence>
<dbReference type="InterPro" id="IPR004323">
    <property type="entry name" value="Ion_tolerance_CutA"/>
</dbReference>
<dbReference type="Proteomes" id="UP000289132">
    <property type="component" value="Unassembled WGS sequence"/>
</dbReference>
<evidence type="ECO:0000313" key="2">
    <source>
        <dbReference type="EMBL" id="AXK48118.1"/>
    </source>
</evidence>
<dbReference type="PANTHER" id="PTHR23419:SF8">
    <property type="entry name" value="FI09726P"/>
    <property type="match status" value="1"/>
</dbReference>
<dbReference type="SUPFAM" id="SSF54913">
    <property type="entry name" value="GlnB-like"/>
    <property type="match status" value="1"/>
</dbReference>
<comment type="similarity">
    <text evidence="1">Belongs to the CutA family.</text>
</comment>
<protein>
    <submittedName>
        <fullName evidence="2">CutA divalent ion tolerance protein</fullName>
    </submittedName>
    <submittedName>
        <fullName evidence="3">Divalent-cation tolerance protein CutA</fullName>
    </submittedName>
</protein>
<proteinExistence type="inferred from homology"/>
<dbReference type="InterPro" id="IPR015867">
    <property type="entry name" value="N-reg_PII/ATP_PRibTrfase_C"/>
</dbReference>
<dbReference type="InterPro" id="IPR011322">
    <property type="entry name" value="N-reg_PII-like_a/b"/>
</dbReference>
<dbReference type="KEGG" id="atp:ATR_0230"/>
<evidence type="ECO:0000313" key="5">
    <source>
        <dbReference type="Proteomes" id="UP000289132"/>
    </source>
</evidence>
<sequence>MKPIIIQTTFKNEEEAKKLSNILIVEKLAACVQLKEIKSIYSWKNKICCDNETLVNIKTKKKLFAKVKSRILELHSYDVPEIIAIDISNISKDYLKFIKENTI</sequence>
<dbReference type="Proteomes" id="UP000254504">
    <property type="component" value="Chromosome"/>
</dbReference>
<dbReference type="EMBL" id="PDKD01000001">
    <property type="protein sequence ID" value="RXJ93206.1"/>
    <property type="molecule type" value="Genomic_DNA"/>
</dbReference>
<name>A0AAD0QHT7_9BACT</name>
<gene>
    <name evidence="2" type="ORF">ATR_0230</name>
    <name evidence="3" type="ORF">CRU87_01565</name>
</gene>
<evidence type="ECO:0000313" key="4">
    <source>
        <dbReference type="Proteomes" id="UP000254504"/>
    </source>
</evidence>
<dbReference type="Pfam" id="PF03091">
    <property type="entry name" value="CutA1"/>
    <property type="match status" value="1"/>
</dbReference>
<evidence type="ECO:0000313" key="3">
    <source>
        <dbReference type="EMBL" id="RXJ93206.1"/>
    </source>
</evidence>
<dbReference type="GO" id="GO:0010038">
    <property type="term" value="P:response to metal ion"/>
    <property type="evidence" value="ECO:0007669"/>
    <property type="project" value="InterPro"/>
</dbReference>
<keyword evidence="5" id="KW-1185">Reference proteome</keyword>